<proteinExistence type="predicted"/>
<dbReference type="Pfam" id="PF00296">
    <property type="entry name" value="Bac_luciferase"/>
    <property type="match status" value="1"/>
</dbReference>
<comment type="similarity">
    <text evidence="1">To bacterial alkanal monooxygenase alpha and beta chains.</text>
</comment>
<dbReference type="CDD" id="cd00347">
    <property type="entry name" value="Flavin_utilizing_monoxygenases"/>
    <property type="match status" value="1"/>
</dbReference>
<organism evidence="3">
    <name type="scientific">uncultured organism</name>
    <dbReference type="NCBI Taxonomy" id="155900"/>
    <lineage>
        <taxon>unclassified sequences</taxon>
        <taxon>environmental samples</taxon>
    </lineage>
</organism>
<dbReference type="SUPFAM" id="SSF51679">
    <property type="entry name" value="Bacterial luciferase-like"/>
    <property type="match status" value="1"/>
</dbReference>
<dbReference type="EMBL" id="MN079111">
    <property type="protein sequence ID" value="QEA05799.1"/>
    <property type="molecule type" value="Genomic_DNA"/>
</dbReference>
<feature type="domain" description="Luciferase-like" evidence="2">
    <location>
        <begin position="14"/>
        <end position="306"/>
    </location>
</feature>
<accession>A0A5B8R9F4</accession>
<protein>
    <recommendedName>
        <fullName evidence="2">Luciferase-like domain-containing protein</fullName>
    </recommendedName>
</protein>
<dbReference type="InterPro" id="IPR011251">
    <property type="entry name" value="Luciferase-like_dom"/>
</dbReference>
<dbReference type="GO" id="GO:0016705">
    <property type="term" value="F:oxidoreductase activity, acting on paired donors, with incorporation or reduction of molecular oxygen"/>
    <property type="evidence" value="ECO:0007669"/>
    <property type="project" value="InterPro"/>
</dbReference>
<gene>
    <name evidence="3" type="ORF">KBTEX_02124</name>
</gene>
<dbReference type="Gene3D" id="3.20.20.30">
    <property type="entry name" value="Luciferase-like domain"/>
    <property type="match status" value="1"/>
</dbReference>
<dbReference type="FunFam" id="3.20.20.30:FF:000002">
    <property type="entry name" value="LLM class flavin-dependent oxidoreductase"/>
    <property type="match status" value="1"/>
</dbReference>
<dbReference type="AlphaFoldDB" id="A0A5B8R9F4"/>
<dbReference type="PANTHER" id="PTHR30137:SF6">
    <property type="entry name" value="LUCIFERASE-LIKE MONOOXYGENASE"/>
    <property type="match status" value="1"/>
</dbReference>
<dbReference type="InterPro" id="IPR019949">
    <property type="entry name" value="CmoO-like"/>
</dbReference>
<dbReference type="InterPro" id="IPR036661">
    <property type="entry name" value="Luciferase-like_sf"/>
</dbReference>
<evidence type="ECO:0000256" key="1">
    <source>
        <dbReference type="ARBA" id="ARBA00007789"/>
    </source>
</evidence>
<reference evidence="3" key="1">
    <citation type="submission" date="2019-06" db="EMBL/GenBank/DDBJ databases">
        <authorList>
            <person name="Murdoch R.W."/>
            <person name="Fathepure B."/>
        </authorList>
    </citation>
    <scope>NUCLEOTIDE SEQUENCE</scope>
</reference>
<dbReference type="NCBIfam" id="TIGR03558">
    <property type="entry name" value="oxido_grp_1"/>
    <property type="match status" value="1"/>
</dbReference>
<dbReference type="PANTHER" id="PTHR30137">
    <property type="entry name" value="LUCIFERASE-LIKE MONOOXYGENASE"/>
    <property type="match status" value="1"/>
</dbReference>
<evidence type="ECO:0000313" key="3">
    <source>
        <dbReference type="EMBL" id="QEA05799.1"/>
    </source>
</evidence>
<name>A0A5B8R9F4_9ZZZZ</name>
<evidence type="ECO:0000259" key="2">
    <source>
        <dbReference type="Pfam" id="PF00296"/>
    </source>
</evidence>
<sequence>MSRLADIPLSVLDLATVPRGSAPADAFRRSVAAAQRVESLGFNRFWIAEHHNLDGIASAATTVLIGHVADRTERIRVGAGGIMLPNHAPLAVAEQFGTLEALHPGRIDLGLGRAPGTDGETARALRARFGPGEPEFDVLLEELRHYLAPAEPGQRVRAVPGAGSDVPIWLLGSGHYSAQLAANLGLPFAFASHFAPQNLYDALALYRRHFRPSRWLERPHAMVGVNVIAAETAERAEYLATSLQQRFLGMIRNRRGPLEPPVESLESVCDAREAAMVRNQLAATAIGDVAGVRDWLGAFVEETGADELIVNTDTYELDDRLRSFDCLAEAWQGD</sequence>
<dbReference type="InterPro" id="IPR050766">
    <property type="entry name" value="Bact_Lucif_Oxidored"/>
</dbReference>